<dbReference type="CDD" id="cd00635">
    <property type="entry name" value="PLPDE_III_YBL036c_like"/>
    <property type="match status" value="1"/>
</dbReference>
<evidence type="ECO:0000256" key="1">
    <source>
        <dbReference type="ARBA" id="ARBA00022898"/>
    </source>
</evidence>
<comment type="cofactor">
    <cofactor evidence="3">
        <name>pyridoxal 5'-phosphate</name>
        <dbReference type="ChEBI" id="CHEBI:597326"/>
    </cofactor>
</comment>
<accession>A6FZB8</accession>
<keyword evidence="7" id="KW-1185">Reference proteome</keyword>
<evidence type="ECO:0000256" key="4">
    <source>
        <dbReference type="RuleBase" id="RU004514"/>
    </source>
</evidence>
<reference evidence="6 7" key="1">
    <citation type="submission" date="2007-06" db="EMBL/GenBank/DDBJ databases">
        <authorList>
            <person name="Shimkets L."/>
            <person name="Ferriera S."/>
            <person name="Johnson J."/>
            <person name="Kravitz S."/>
            <person name="Beeson K."/>
            <person name="Sutton G."/>
            <person name="Rogers Y.-H."/>
            <person name="Friedman R."/>
            <person name="Frazier M."/>
            <person name="Venter J.C."/>
        </authorList>
    </citation>
    <scope>NUCLEOTIDE SEQUENCE [LARGE SCALE GENOMIC DNA]</scope>
    <source>
        <strain evidence="6 7">SIR-1</strain>
    </source>
</reference>
<dbReference type="InterPro" id="IPR029066">
    <property type="entry name" value="PLP-binding_barrel"/>
</dbReference>
<dbReference type="EMBL" id="ABCS01000006">
    <property type="protein sequence ID" value="EDM81002.1"/>
    <property type="molecule type" value="Genomic_DNA"/>
</dbReference>
<dbReference type="Gene3D" id="3.20.20.10">
    <property type="entry name" value="Alanine racemase"/>
    <property type="match status" value="1"/>
</dbReference>
<proteinExistence type="inferred from homology"/>
<comment type="similarity">
    <text evidence="2 4">Belongs to the pyridoxal phosphate-binding protein YggS/PROSC family.</text>
</comment>
<name>A6FZB8_9BACT</name>
<keyword evidence="1 2" id="KW-0663">Pyridoxal phosphate</keyword>
<dbReference type="RefSeq" id="WP_006969817.1">
    <property type="nucleotide sequence ID" value="NZ_ABCS01000006.1"/>
</dbReference>
<dbReference type="PIRSF" id="PIRSF004848">
    <property type="entry name" value="YBL036c_PLPDEIII"/>
    <property type="match status" value="1"/>
</dbReference>
<organism evidence="6 7">
    <name type="scientific">Plesiocystis pacifica SIR-1</name>
    <dbReference type="NCBI Taxonomy" id="391625"/>
    <lineage>
        <taxon>Bacteria</taxon>
        <taxon>Pseudomonadati</taxon>
        <taxon>Myxococcota</taxon>
        <taxon>Polyangia</taxon>
        <taxon>Nannocystales</taxon>
        <taxon>Nannocystaceae</taxon>
        <taxon>Plesiocystis</taxon>
    </lineage>
</organism>
<evidence type="ECO:0000256" key="2">
    <source>
        <dbReference type="HAMAP-Rule" id="MF_02087"/>
    </source>
</evidence>
<evidence type="ECO:0000313" key="6">
    <source>
        <dbReference type="EMBL" id="EDM81002.1"/>
    </source>
</evidence>
<dbReference type="OrthoDB" id="9804072at2"/>
<dbReference type="HAMAP" id="MF_02087">
    <property type="entry name" value="PLP_homeostasis"/>
    <property type="match status" value="1"/>
</dbReference>
<comment type="caution">
    <text evidence="6">The sequence shown here is derived from an EMBL/GenBank/DDBJ whole genome shotgun (WGS) entry which is preliminary data.</text>
</comment>
<dbReference type="InterPro" id="IPR011078">
    <property type="entry name" value="PyrdxlP_homeostasis"/>
</dbReference>
<gene>
    <name evidence="6" type="ORF">PPSIR1_25521</name>
</gene>
<evidence type="ECO:0000256" key="3">
    <source>
        <dbReference type="PIRSR" id="PIRSR004848-1"/>
    </source>
</evidence>
<protein>
    <recommendedName>
        <fullName evidence="2">Pyridoxal phosphate homeostasis protein</fullName>
        <shortName evidence="2">PLP homeostasis protein</shortName>
    </recommendedName>
</protein>
<feature type="domain" description="Alanine racemase N-terminal" evidence="5">
    <location>
        <begin position="25"/>
        <end position="224"/>
    </location>
</feature>
<dbReference type="PANTHER" id="PTHR10146:SF14">
    <property type="entry name" value="PYRIDOXAL PHOSPHATE HOMEOSTASIS PROTEIN"/>
    <property type="match status" value="1"/>
</dbReference>
<dbReference type="NCBIfam" id="TIGR00044">
    <property type="entry name" value="YggS family pyridoxal phosphate-dependent enzyme"/>
    <property type="match status" value="1"/>
</dbReference>
<dbReference type="Proteomes" id="UP000005801">
    <property type="component" value="Unassembled WGS sequence"/>
</dbReference>
<dbReference type="PROSITE" id="PS01211">
    <property type="entry name" value="UPF0001"/>
    <property type="match status" value="1"/>
</dbReference>
<dbReference type="InterPro" id="IPR001608">
    <property type="entry name" value="Ala_racemase_N"/>
</dbReference>
<comment type="function">
    <text evidence="2">Pyridoxal 5'-phosphate (PLP)-binding protein, which is involved in PLP homeostasis.</text>
</comment>
<dbReference type="eggNOG" id="COG0325">
    <property type="taxonomic scope" value="Bacteria"/>
</dbReference>
<evidence type="ECO:0000313" key="7">
    <source>
        <dbReference type="Proteomes" id="UP000005801"/>
    </source>
</evidence>
<dbReference type="GO" id="GO:0030170">
    <property type="term" value="F:pyridoxal phosphate binding"/>
    <property type="evidence" value="ECO:0007669"/>
    <property type="project" value="UniProtKB-UniRule"/>
</dbReference>
<dbReference type="Pfam" id="PF01168">
    <property type="entry name" value="Ala_racemase_N"/>
    <property type="match status" value="1"/>
</dbReference>
<sequence>MNTAQRLLAIRERLHAACLAAERDPSQVHLVAVSKTFPAEALDPAYELGQRHFGENYAQELRDKAERFEGLGVTDLSWHFIGRLQSNKIKHIAPRARYVHAVEKRSHAEALAKHATGPLSIFLSVNIGEEASKGGVLPTEVLARAEELDAVEGLDLCGLMCMPPRCEDPEDAAPYFARMAELAEAGRAHGLQLRELSMGMSHDFHVAVRYGATFVRVGSAIFGKRS</sequence>
<dbReference type="PANTHER" id="PTHR10146">
    <property type="entry name" value="PROLINE SYNTHETASE CO-TRANSCRIBED BACTERIAL HOMOLOG PROTEIN"/>
    <property type="match status" value="1"/>
</dbReference>
<dbReference type="STRING" id="391625.PPSIR1_25521"/>
<dbReference type="SUPFAM" id="SSF51419">
    <property type="entry name" value="PLP-binding barrel"/>
    <property type="match status" value="1"/>
</dbReference>
<dbReference type="AlphaFoldDB" id="A6FZB8"/>
<dbReference type="FunFam" id="3.20.20.10:FF:000018">
    <property type="entry name" value="Pyridoxal phosphate homeostasis protein"/>
    <property type="match status" value="1"/>
</dbReference>
<evidence type="ECO:0000259" key="5">
    <source>
        <dbReference type="Pfam" id="PF01168"/>
    </source>
</evidence>
<feature type="modified residue" description="N6-(pyridoxal phosphate)lysine" evidence="2 3">
    <location>
        <position position="35"/>
    </location>
</feature>